<dbReference type="InterPro" id="IPR047140">
    <property type="entry name" value="LabA"/>
</dbReference>
<comment type="caution">
    <text evidence="2">The sequence shown here is derived from an EMBL/GenBank/DDBJ whole genome shotgun (WGS) entry which is preliminary data.</text>
</comment>
<organism evidence="2 3">
    <name type="scientific">Candidatus Shapirobacteria bacterium CG03_land_8_20_14_0_80_35_14</name>
    <dbReference type="NCBI Taxonomy" id="1974878"/>
    <lineage>
        <taxon>Bacteria</taxon>
        <taxon>Candidatus Shapironibacteriota</taxon>
    </lineage>
</organism>
<protein>
    <recommendedName>
        <fullName evidence="1">NYN domain-containing protein</fullName>
    </recommendedName>
</protein>
<evidence type="ECO:0000313" key="3">
    <source>
        <dbReference type="Proteomes" id="UP000229191"/>
    </source>
</evidence>
<dbReference type="Pfam" id="PF01936">
    <property type="entry name" value="NYN"/>
    <property type="match status" value="1"/>
</dbReference>
<dbReference type="EMBL" id="PEVB01000067">
    <property type="protein sequence ID" value="PIV07428.1"/>
    <property type="molecule type" value="Genomic_DNA"/>
</dbReference>
<proteinExistence type="predicted"/>
<feature type="domain" description="NYN" evidence="1">
    <location>
        <begin position="13"/>
        <end position="150"/>
    </location>
</feature>
<dbReference type="GO" id="GO:0004540">
    <property type="term" value="F:RNA nuclease activity"/>
    <property type="evidence" value="ECO:0007669"/>
    <property type="project" value="InterPro"/>
</dbReference>
<dbReference type="PANTHER" id="PTHR35458:SF2">
    <property type="entry name" value="SLR0755 PROTEIN"/>
    <property type="match status" value="1"/>
</dbReference>
<dbReference type="InterPro" id="IPR021139">
    <property type="entry name" value="NYN"/>
</dbReference>
<dbReference type="Proteomes" id="UP000229191">
    <property type="component" value="Unassembled WGS sequence"/>
</dbReference>
<sequence length="191" mass="22771">MKDNNFELKLNGKTCVMVDWANVYGWSHNLKKEVDEEKLYKYLKKYKQIEKINCYFGEDKIKIKSKEFLNKVEKIGYNLITKDVKFIKIFDDVGKNFILKRKCDFDLEIGLDTMELVDKYDIFMFFSGDGDFRTLYDRLVLKGKFVIVVYMYGCLGREIWEMKKGIFKTSVVKLSDNIYKKMTSAVRPRRD</sequence>
<reference evidence="3" key="1">
    <citation type="submission" date="2017-09" db="EMBL/GenBank/DDBJ databases">
        <title>Depth-based differentiation of microbial function through sediment-hosted aquifers and enrichment of novel symbionts in the deep terrestrial subsurface.</title>
        <authorList>
            <person name="Probst A.J."/>
            <person name="Ladd B."/>
            <person name="Jarett J.K."/>
            <person name="Geller-Mcgrath D.E."/>
            <person name="Sieber C.M.K."/>
            <person name="Emerson J.B."/>
            <person name="Anantharaman K."/>
            <person name="Thomas B.C."/>
            <person name="Malmstrom R."/>
            <person name="Stieglmeier M."/>
            <person name="Klingl A."/>
            <person name="Woyke T."/>
            <person name="Ryan C.M."/>
            <person name="Banfield J.F."/>
        </authorList>
    </citation>
    <scope>NUCLEOTIDE SEQUENCE [LARGE SCALE GENOMIC DNA]</scope>
</reference>
<evidence type="ECO:0000259" key="1">
    <source>
        <dbReference type="Pfam" id="PF01936"/>
    </source>
</evidence>
<gene>
    <name evidence="2" type="ORF">COS53_02370</name>
</gene>
<name>A0A2M7BPK3_9BACT</name>
<dbReference type="AlphaFoldDB" id="A0A2M7BPK3"/>
<dbReference type="PANTHER" id="PTHR35458">
    <property type="entry name" value="SLR0755 PROTEIN"/>
    <property type="match status" value="1"/>
</dbReference>
<dbReference type="Gene3D" id="3.40.50.1010">
    <property type="entry name" value="5'-nuclease"/>
    <property type="match status" value="1"/>
</dbReference>
<evidence type="ECO:0000313" key="2">
    <source>
        <dbReference type="EMBL" id="PIV07428.1"/>
    </source>
</evidence>
<accession>A0A2M7BPK3</accession>